<evidence type="ECO:0000313" key="2">
    <source>
        <dbReference type="EMBL" id="AOZ63835.1"/>
    </source>
</evidence>
<keyword evidence="1" id="KW-0472">Membrane</keyword>
<sequence>MIIAIWAIVSILTWPFMAKWLLENVPVGKATTIDYYMATALGLCLSFSWPLIIPVLLIVLGGKYIIFGSTNE</sequence>
<proteinExistence type="predicted"/>
<accession>A0A1I9SAM9</accession>
<feature type="transmembrane region" description="Helical" evidence="1">
    <location>
        <begin position="34"/>
        <end position="60"/>
    </location>
</feature>
<evidence type="ECO:0000313" key="3">
    <source>
        <dbReference type="Proteomes" id="UP000224902"/>
    </source>
</evidence>
<organism evidence="2 3">
    <name type="scientific">Rhodococcus phage Weasels2</name>
    <dbReference type="NCBI Taxonomy" id="1897437"/>
    <lineage>
        <taxon>Viruses</taxon>
        <taxon>Duplodnaviria</taxon>
        <taxon>Heunggongvirae</taxon>
        <taxon>Uroviricota</taxon>
        <taxon>Caudoviricetes</taxon>
        <taxon>Weaselvirus</taxon>
        <taxon>Weaselvirus weasel</taxon>
    </lineage>
</organism>
<keyword evidence="3" id="KW-1185">Reference proteome</keyword>
<keyword evidence="1" id="KW-1133">Transmembrane helix</keyword>
<gene>
    <name evidence="2" type="ORF">SEA_WEASELS2_257</name>
</gene>
<evidence type="ECO:0000256" key="1">
    <source>
        <dbReference type="SAM" id="Phobius"/>
    </source>
</evidence>
<dbReference type="Proteomes" id="UP000224902">
    <property type="component" value="Segment"/>
</dbReference>
<name>A0A1I9SAM9_9CAUD</name>
<reference evidence="3" key="1">
    <citation type="submission" date="2016-08" db="EMBL/GenBank/DDBJ databases">
        <authorList>
            <person name="Seilhamer J.J."/>
        </authorList>
    </citation>
    <scope>NUCLEOTIDE SEQUENCE [LARGE SCALE GENOMIC DNA]</scope>
</reference>
<keyword evidence="1" id="KW-0812">Transmembrane</keyword>
<protein>
    <submittedName>
        <fullName evidence="2">Uncharacterized protein</fullName>
    </submittedName>
</protein>
<dbReference type="EMBL" id="KX774321">
    <property type="protein sequence ID" value="AOZ63835.1"/>
    <property type="molecule type" value="Genomic_DNA"/>
</dbReference>